<keyword evidence="8" id="KW-1185">Reference proteome</keyword>
<feature type="transmembrane region" description="Helical" evidence="6">
    <location>
        <begin position="38"/>
        <end position="59"/>
    </location>
</feature>
<reference evidence="7" key="1">
    <citation type="submission" date="2020-07" db="EMBL/GenBank/DDBJ databases">
        <title>Multicomponent nature underlies the extraordinary mechanical properties of spider dragline silk.</title>
        <authorList>
            <person name="Kono N."/>
            <person name="Nakamura H."/>
            <person name="Mori M."/>
            <person name="Yoshida Y."/>
            <person name="Ohtoshi R."/>
            <person name="Malay A.D."/>
            <person name="Moran D.A.P."/>
            <person name="Tomita M."/>
            <person name="Numata K."/>
            <person name="Arakawa K."/>
        </authorList>
    </citation>
    <scope>NUCLEOTIDE SEQUENCE</scope>
</reference>
<dbReference type="Gene3D" id="1.20.1250.20">
    <property type="entry name" value="MFS general substrate transporter like domains"/>
    <property type="match status" value="2"/>
</dbReference>
<feature type="transmembrane region" description="Helical" evidence="6">
    <location>
        <begin position="454"/>
        <end position="471"/>
    </location>
</feature>
<evidence type="ECO:0000256" key="6">
    <source>
        <dbReference type="SAM" id="Phobius"/>
    </source>
</evidence>
<dbReference type="PANTHER" id="PTHR19444">
    <property type="entry name" value="UNC-93 RELATED"/>
    <property type="match status" value="1"/>
</dbReference>
<evidence type="ECO:0000256" key="1">
    <source>
        <dbReference type="ARBA" id="ARBA00004141"/>
    </source>
</evidence>
<feature type="transmembrane region" description="Helical" evidence="6">
    <location>
        <begin position="389"/>
        <end position="407"/>
    </location>
</feature>
<feature type="transmembrane region" description="Helical" evidence="6">
    <location>
        <begin position="301"/>
        <end position="319"/>
    </location>
</feature>
<feature type="transmembrane region" description="Helical" evidence="6">
    <location>
        <begin position="331"/>
        <end position="353"/>
    </location>
</feature>
<dbReference type="Proteomes" id="UP000887116">
    <property type="component" value="Unassembled WGS sequence"/>
</dbReference>
<accession>A0A8X6KPE0</accession>
<evidence type="ECO:0000256" key="5">
    <source>
        <dbReference type="ARBA" id="ARBA00023136"/>
    </source>
</evidence>
<evidence type="ECO:0000256" key="4">
    <source>
        <dbReference type="ARBA" id="ARBA00022989"/>
    </source>
</evidence>
<dbReference type="InterPro" id="IPR010291">
    <property type="entry name" value="Ion_channel_UNC-93"/>
</dbReference>
<protein>
    <submittedName>
        <fullName evidence="7">Protein unc-93 homolog A</fullName>
    </submittedName>
</protein>
<dbReference type="Pfam" id="PF05978">
    <property type="entry name" value="UNC-93"/>
    <property type="match status" value="1"/>
</dbReference>
<sequence>MKKVNGHPEKMETEYRDSKLDSTSATISKTHLMSKKRILKNLIIVCLGYFCLFSAYQALANLQSTLNTEDNIGVISQSIIYAALIFSSLFLPKLIIRKFGCKVTLVLSALTYAPFIAANFYPAMATLAPTSIFIGLGAAPLWSAKCTYLNEISVFYADQSSDTADIVTSRFFGIFFMVFQNTQIWGNLVSYFVLKPSRYTSEEFLNFTSIANLAINDSSDDTSNDLVCGAAFCSGINENLMPPTKDKRYMLVGIFLVLAILAAVIFGLFLDPIKQKKEDDNEKIISRFVATLKHLKKTEQILLVPLTIYSGIQQAFILSDYSKAYVACAWGLYHVGLVFIFFGIVNAIMSFFAGHLIKYVSRMTLMFAGAAGNIGVCIVLFLWEPNSDQFVIFFVLAGMWGLSDAVWQTQLNAFYGVLFRSQEEAAFANYRLWESFGFALAFFYSTFLCIIPKLSILLSFLIVGILGYVMVEIRSSQKKTTSDTSAT</sequence>
<feature type="transmembrane region" description="Helical" evidence="6">
    <location>
        <begin position="71"/>
        <end position="91"/>
    </location>
</feature>
<evidence type="ECO:0000256" key="2">
    <source>
        <dbReference type="ARBA" id="ARBA00009172"/>
    </source>
</evidence>
<gene>
    <name evidence="7" type="primary">unc93a</name>
    <name evidence="7" type="ORF">TNCT_589161</name>
</gene>
<keyword evidence="5 6" id="KW-0472">Membrane</keyword>
<dbReference type="EMBL" id="BMAO01032430">
    <property type="protein sequence ID" value="GFQ82130.1"/>
    <property type="molecule type" value="Genomic_DNA"/>
</dbReference>
<dbReference type="OrthoDB" id="78663at2759"/>
<dbReference type="AlphaFoldDB" id="A0A8X6KPE0"/>
<feature type="transmembrane region" description="Helical" evidence="6">
    <location>
        <begin position="249"/>
        <end position="270"/>
    </location>
</feature>
<name>A0A8X6KPE0_TRICU</name>
<dbReference type="InterPro" id="IPR036259">
    <property type="entry name" value="MFS_trans_sf"/>
</dbReference>
<comment type="subcellular location">
    <subcellularLocation>
        <location evidence="1">Membrane</location>
        <topology evidence="1">Multi-pass membrane protein</topology>
    </subcellularLocation>
</comment>
<feature type="transmembrane region" description="Helical" evidence="6">
    <location>
        <begin position="103"/>
        <end position="121"/>
    </location>
</feature>
<dbReference type="PANTHER" id="PTHR19444:SF13">
    <property type="entry name" value="PROTEIN UNC-93 HOMOLOG A"/>
    <property type="match status" value="1"/>
</dbReference>
<dbReference type="InterPro" id="IPR051951">
    <property type="entry name" value="UNC-93_regulatory"/>
</dbReference>
<organism evidence="7 8">
    <name type="scientific">Trichonephila clavata</name>
    <name type="common">Joro spider</name>
    <name type="synonym">Nephila clavata</name>
    <dbReference type="NCBI Taxonomy" id="2740835"/>
    <lineage>
        <taxon>Eukaryota</taxon>
        <taxon>Metazoa</taxon>
        <taxon>Ecdysozoa</taxon>
        <taxon>Arthropoda</taxon>
        <taxon>Chelicerata</taxon>
        <taxon>Arachnida</taxon>
        <taxon>Araneae</taxon>
        <taxon>Araneomorphae</taxon>
        <taxon>Entelegynae</taxon>
        <taxon>Araneoidea</taxon>
        <taxon>Nephilidae</taxon>
        <taxon>Trichonephila</taxon>
    </lineage>
</organism>
<keyword evidence="3 6" id="KW-0812">Transmembrane</keyword>
<proteinExistence type="inferred from homology"/>
<dbReference type="GO" id="GO:0016020">
    <property type="term" value="C:membrane"/>
    <property type="evidence" value="ECO:0007669"/>
    <property type="project" value="UniProtKB-SubCell"/>
</dbReference>
<keyword evidence="4 6" id="KW-1133">Transmembrane helix</keyword>
<comment type="similarity">
    <text evidence="2">Belongs to the unc-93 family.</text>
</comment>
<evidence type="ECO:0000313" key="7">
    <source>
        <dbReference type="EMBL" id="GFQ82130.1"/>
    </source>
</evidence>
<evidence type="ECO:0000256" key="3">
    <source>
        <dbReference type="ARBA" id="ARBA00022692"/>
    </source>
</evidence>
<comment type="caution">
    <text evidence="7">The sequence shown here is derived from an EMBL/GenBank/DDBJ whole genome shotgun (WGS) entry which is preliminary data.</text>
</comment>
<feature type="transmembrane region" description="Helical" evidence="6">
    <location>
        <begin position="171"/>
        <end position="194"/>
    </location>
</feature>
<dbReference type="SUPFAM" id="SSF103473">
    <property type="entry name" value="MFS general substrate transporter"/>
    <property type="match status" value="1"/>
</dbReference>
<evidence type="ECO:0000313" key="8">
    <source>
        <dbReference type="Proteomes" id="UP000887116"/>
    </source>
</evidence>
<feature type="transmembrane region" description="Helical" evidence="6">
    <location>
        <begin position="365"/>
        <end position="383"/>
    </location>
</feature>